<proteinExistence type="predicted"/>
<dbReference type="EMBL" id="UGTZ01000001">
    <property type="protein sequence ID" value="SUC29978.1"/>
    <property type="molecule type" value="Genomic_DNA"/>
</dbReference>
<evidence type="ECO:0000313" key="3">
    <source>
        <dbReference type="Proteomes" id="UP000254208"/>
    </source>
</evidence>
<evidence type="ECO:0000313" key="2">
    <source>
        <dbReference type="EMBL" id="SUC29978.1"/>
    </source>
</evidence>
<dbReference type="AlphaFoldDB" id="A0A379FMS8"/>
<reference evidence="2 3" key="1">
    <citation type="submission" date="2018-06" db="EMBL/GenBank/DDBJ databases">
        <authorList>
            <consortium name="Pathogen Informatics"/>
            <person name="Doyle S."/>
        </authorList>
    </citation>
    <scope>NUCLEOTIDE SEQUENCE [LARGE SCALE GENOMIC DNA]</scope>
    <source>
        <strain evidence="2 3">NCTC11801</strain>
    </source>
</reference>
<feature type="transmembrane region" description="Helical" evidence="1">
    <location>
        <begin position="48"/>
        <end position="67"/>
    </location>
</feature>
<sequence length="78" mass="9106">MTAGMQFASRYQQAGTDMTAVQSTRDIGELASFNDACRFNRSGRLFRWVYIRALIAFIALLVTFSHYRYMQRLETERV</sequence>
<keyword evidence="1" id="KW-0472">Membrane</keyword>
<dbReference type="Proteomes" id="UP000254208">
    <property type="component" value="Unassembled WGS sequence"/>
</dbReference>
<keyword evidence="1" id="KW-1133">Transmembrane helix</keyword>
<evidence type="ECO:0000256" key="1">
    <source>
        <dbReference type="SAM" id="Phobius"/>
    </source>
</evidence>
<organism evidence="2 3">
    <name type="scientific">Providencia rettgeri</name>
    <dbReference type="NCBI Taxonomy" id="587"/>
    <lineage>
        <taxon>Bacteria</taxon>
        <taxon>Pseudomonadati</taxon>
        <taxon>Pseudomonadota</taxon>
        <taxon>Gammaproteobacteria</taxon>
        <taxon>Enterobacterales</taxon>
        <taxon>Morganellaceae</taxon>
        <taxon>Providencia</taxon>
    </lineage>
</organism>
<keyword evidence="1" id="KW-0812">Transmembrane</keyword>
<accession>A0A379FMS8</accession>
<gene>
    <name evidence="2" type="ORF">NCTC11801_00893</name>
</gene>
<name>A0A379FMS8_PRORE</name>
<protein>
    <submittedName>
        <fullName evidence="2">Siderophore transporter, RhtX/FptX family</fullName>
    </submittedName>
</protein>